<feature type="transmembrane region" description="Helical" evidence="1">
    <location>
        <begin position="43"/>
        <end position="60"/>
    </location>
</feature>
<reference evidence="2" key="1">
    <citation type="submission" date="2016-05" db="EMBL/GenBank/DDBJ databases">
        <authorList>
            <person name="Lavstsen T."/>
            <person name="Jespersen J.S."/>
        </authorList>
    </citation>
    <scope>NUCLEOTIDE SEQUENCE</scope>
    <source>
        <tissue evidence="2">Brain</tissue>
    </source>
</reference>
<evidence type="ECO:0000256" key="1">
    <source>
        <dbReference type="SAM" id="Phobius"/>
    </source>
</evidence>
<feature type="transmembrane region" description="Helical" evidence="1">
    <location>
        <begin position="87"/>
        <end position="107"/>
    </location>
</feature>
<feature type="non-terminal residue" evidence="2">
    <location>
        <position position="108"/>
    </location>
</feature>
<proteinExistence type="predicted"/>
<keyword evidence="1" id="KW-0472">Membrane</keyword>
<organism evidence="2">
    <name type="scientific">Nothobranchius korthausae</name>
    <dbReference type="NCBI Taxonomy" id="1143690"/>
    <lineage>
        <taxon>Eukaryota</taxon>
        <taxon>Metazoa</taxon>
        <taxon>Chordata</taxon>
        <taxon>Craniata</taxon>
        <taxon>Vertebrata</taxon>
        <taxon>Euteleostomi</taxon>
        <taxon>Actinopterygii</taxon>
        <taxon>Neopterygii</taxon>
        <taxon>Teleostei</taxon>
        <taxon>Neoteleostei</taxon>
        <taxon>Acanthomorphata</taxon>
        <taxon>Ovalentaria</taxon>
        <taxon>Atherinomorphae</taxon>
        <taxon>Cyprinodontiformes</taxon>
        <taxon>Nothobranchiidae</taxon>
        <taxon>Nothobranchius</taxon>
    </lineage>
</organism>
<evidence type="ECO:0000313" key="2">
    <source>
        <dbReference type="EMBL" id="SBQ56147.1"/>
    </source>
</evidence>
<dbReference type="AlphaFoldDB" id="A0A1A8FAQ2"/>
<accession>A0A1A8FAQ2</accession>
<keyword evidence="1" id="KW-0812">Transmembrane</keyword>
<keyword evidence="1" id="KW-1133">Transmembrane helix</keyword>
<feature type="non-terminal residue" evidence="2">
    <location>
        <position position="1"/>
    </location>
</feature>
<reference evidence="2" key="2">
    <citation type="submission" date="2016-06" db="EMBL/GenBank/DDBJ databases">
        <title>The genome of a short-lived fish provides insights into sex chromosome evolution and the genetic control of aging.</title>
        <authorList>
            <person name="Reichwald K."/>
            <person name="Felder M."/>
            <person name="Petzold A."/>
            <person name="Koch P."/>
            <person name="Groth M."/>
            <person name="Platzer M."/>
        </authorList>
    </citation>
    <scope>NUCLEOTIDE SEQUENCE</scope>
    <source>
        <tissue evidence="2">Brain</tissue>
    </source>
</reference>
<feature type="transmembrane region" description="Helical" evidence="1">
    <location>
        <begin position="7"/>
        <end position="23"/>
    </location>
</feature>
<sequence length="108" mass="12637">ESTEHTYVIFTYLLFTCLLFIFVQSVVPDRDAFPAMFLVEYEYIIMALSISLFLIQTFIAKFDGKESSREQPEVFISTSKHVSPSEVCFMCYMYLFEFIVCFSLMVVL</sequence>
<name>A0A1A8FAQ2_9TELE</name>
<dbReference type="EMBL" id="HAEB01009620">
    <property type="protein sequence ID" value="SBQ56147.1"/>
    <property type="molecule type" value="Transcribed_RNA"/>
</dbReference>
<gene>
    <name evidence="2" type="primary">Nfu_g_1_014578</name>
</gene>
<protein>
    <submittedName>
        <fullName evidence="2">Uncharacterized protein</fullName>
    </submittedName>
</protein>